<dbReference type="GO" id="GO:0009847">
    <property type="term" value="P:spore germination"/>
    <property type="evidence" value="ECO:0007669"/>
    <property type="project" value="InterPro"/>
</dbReference>
<feature type="domain" description="Sporulation protein YpeB N-terminal" evidence="2">
    <location>
        <begin position="27"/>
        <end position="162"/>
    </location>
</feature>
<feature type="domain" description="Sporulation protein YpeB PepSY1 and PepSY2" evidence="1">
    <location>
        <begin position="180"/>
        <end position="370"/>
    </location>
</feature>
<gene>
    <name evidence="3" type="ORF">J416_05063</name>
</gene>
<dbReference type="InterPro" id="IPR014239">
    <property type="entry name" value="YpeB_PepSY1-2"/>
</dbReference>
<dbReference type="Proteomes" id="UP000012283">
    <property type="component" value="Unassembled WGS sequence"/>
</dbReference>
<dbReference type="eggNOG" id="COG2959">
    <property type="taxonomic scope" value="Bacteria"/>
</dbReference>
<evidence type="ECO:0000313" key="3">
    <source>
        <dbReference type="EMBL" id="ENH97357.1"/>
    </source>
</evidence>
<reference evidence="3 4" key="1">
    <citation type="submission" date="2013-03" db="EMBL/GenBank/DDBJ databases">
        <title>Draft genome sequence of Gracibacillus halophilus YIM-C55.5, a moderately halophilic and thermophilic organism from the Xiaochaidamu salt lake.</title>
        <authorList>
            <person name="Sugumar T."/>
            <person name="Polireddy D.R."/>
            <person name="Antony A."/>
            <person name="Madhava Y.R."/>
            <person name="Sivakumar N."/>
        </authorList>
    </citation>
    <scope>NUCLEOTIDE SEQUENCE [LARGE SCALE GENOMIC DNA]</scope>
    <source>
        <strain evidence="3 4">YIM-C55.5</strain>
    </source>
</reference>
<protein>
    <submittedName>
        <fullName evidence="3">Putative spore germination protein</fullName>
    </submittedName>
</protein>
<dbReference type="NCBIfam" id="TIGR02889">
    <property type="entry name" value="spore_YpeB"/>
    <property type="match status" value="1"/>
</dbReference>
<dbReference type="Pfam" id="PF20769">
    <property type="entry name" value="YPEB_N"/>
    <property type="match status" value="1"/>
</dbReference>
<dbReference type="STRING" id="1308866.J416_05063"/>
<dbReference type="PATRIC" id="fig|1308866.3.peg.1023"/>
<dbReference type="OrthoDB" id="2372097at2"/>
<accession>N4WME5</accession>
<keyword evidence="4" id="KW-1185">Reference proteome</keyword>
<dbReference type="InterPro" id="IPR048402">
    <property type="entry name" value="YpeB_N"/>
</dbReference>
<proteinExistence type="predicted"/>
<evidence type="ECO:0000313" key="4">
    <source>
        <dbReference type="Proteomes" id="UP000012283"/>
    </source>
</evidence>
<name>N4WME5_9BACI</name>
<dbReference type="Pfam" id="PF14620">
    <property type="entry name" value="YPEB_PepSY1-2"/>
    <property type="match status" value="1"/>
</dbReference>
<dbReference type="RefSeq" id="WP_003466202.1">
    <property type="nucleotide sequence ID" value="NZ_APML01000019.1"/>
</dbReference>
<dbReference type="AlphaFoldDB" id="N4WME5"/>
<comment type="caution">
    <text evidence="3">The sequence shown here is derived from an EMBL/GenBank/DDBJ whole genome shotgun (WGS) entry which is preliminary data.</text>
</comment>
<evidence type="ECO:0000259" key="1">
    <source>
        <dbReference type="Pfam" id="PF14620"/>
    </source>
</evidence>
<organism evidence="3 4">
    <name type="scientific">Gracilibacillus halophilus YIM-C55.5</name>
    <dbReference type="NCBI Taxonomy" id="1308866"/>
    <lineage>
        <taxon>Bacteria</taxon>
        <taxon>Bacillati</taxon>
        <taxon>Bacillota</taxon>
        <taxon>Bacilli</taxon>
        <taxon>Bacillales</taxon>
        <taxon>Bacillaceae</taxon>
        <taxon>Gracilibacillus</taxon>
    </lineage>
</organism>
<dbReference type="EMBL" id="APML01000019">
    <property type="protein sequence ID" value="ENH97357.1"/>
    <property type="molecule type" value="Genomic_DNA"/>
</dbReference>
<evidence type="ECO:0000259" key="2">
    <source>
        <dbReference type="Pfam" id="PF20769"/>
    </source>
</evidence>
<sequence>MFRWVVIGVLSIGLIGVSIWGYQEHQEKNEVMIQAENAYQRSFHDLAYHLDLLHDKIGSALAMNSRERLSPQLVEIWRLTSQAHGDVGQLPLAFVPFNKTEEFLSQMGDFSYRTAVRDLDQKPLNDEEIETLESLYEMSGEIEKEIRSVQNLVLKDQLRWMDVQLALANKDEPGDNTILDGFQTVENKVEGYSEGKIHSSLMGTSSKEDSYQMIKGDKFNQSDAKQKMREILGINQEINLNIEKTGEGAKVSMYSGSFQTDKKSGYLDITEQGGYPVTVMINRTVDRTNVSLHEATQKAKTYLNKLDFNDLALVESNQYDHVGVFHFVPNNEDVWVYPDAIQVKVALDNGNVIGMVAKDYLENHGERDIPKPTISEKEAREVVNPNVEIQDHHLAVIEDDTGVEVLTYVFLGVKNQDTYKIFVNAENGTEERVERLKQKEVKYEKRKR</sequence>